<keyword evidence="3" id="KW-0808">Transferase</keyword>
<accession>A0A0H4B3U8</accession>
<evidence type="ECO:0000256" key="6">
    <source>
        <dbReference type="ARBA" id="ARBA00031012"/>
    </source>
</evidence>
<name>A0A0H4B3U8_9VIRU</name>
<evidence type="ECO:0000256" key="3">
    <source>
        <dbReference type="ARBA" id="ARBA00022679"/>
    </source>
</evidence>
<protein>
    <recommendedName>
        <fullName evidence="2">RNA-directed RNA polymerase L</fullName>
        <ecNumber evidence="1">2.7.7.48</ecNumber>
    </recommendedName>
    <alternativeName>
        <fullName evidence="4">Large structural protein</fullName>
    </alternativeName>
    <alternativeName>
        <fullName evidence="6">Replicase</fullName>
    </alternativeName>
    <alternativeName>
        <fullName evidence="5">Transcriptase</fullName>
    </alternativeName>
</protein>
<evidence type="ECO:0000313" key="8">
    <source>
        <dbReference type="EMBL" id="AKN56908.1"/>
    </source>
</evidence>
<keyword evidence="8" id="KW-0548">Nucleotidyltransferase</keyword>
<keyword evidence="8" id="KW-0696">RNA-directed RNA polymerase</keyword>
<evidence type="ECO:0000256" key="5">
    <source>
        <dbReference type="ARBA" id="ARBA00030436"/>
    </source>
</evidence>
<evidence type="ECO:0000256" key="1">
    <source>
        <dbReference type="ARBA" id="ARBA00012494"/>
    </source>
</evidence>
<sequence>MSHIEELLVEQEDLDDPHKAVEKSQWFLDERSKAAEGYIRNYLIILDPEGSFHDSEVNQFLIHRELNPIPTTNQQSRKTPDLMCLYKNILIVGDVAVSRSPEETSVRKEIKYRMLIDAIKLANPKLFIRFEAFVFKDDGSNVETVQDRLRNLITEYTPTMGWKFGSLEIKLRQDIITWNNRLNFIARGVKDKITYIHLYQQLMMEEDDEVLLGSMTQQEQYIPKVTERDIAKSIFDKMRSSGPSMKTTKDIDVMKLMDEIEKKRDENYEEAEIKHCIPYLFNSGDDSELMDLELLDDYRYDLAIHGKNLSTLFPHGDQLSKMKQIKDEFNEQRINKENKDRRTFMKTLKEKYGQATPYYCPKSGLTDRASEEDNIKEWYFSKVNQINDAKKPGSIKSSEYNTCDKQISSLINVMNMKGKSRSTNIEFDMPDRGDKIRRESQLHEVVKPRFDDINRKIGTCLLSCVRKFVNDVAHMPLNLKNGIYYSIPIQKNMILLVFTQTNLTKRNPSIYFMTITRFDKSCSNDLMLFGAQAKLSKYCEETTKYHYVASKLHKYELEKLSKLCNIDAEFRVHYMSMMSMSDLDEEIEKRYKSSYVGLTCLCLLDLHQKPSEMLDLMKYLVAMPMSSHSSLDLLLSDKLSLMMKTNLDVYLHRNIFRFLEKNIKLNKTRSLNPLRIQKNGYVLPESFNITGQFAMFCDTEVITENLLFYISESQLIFHARPKKLYNSQFIDKCAYKVADYNDKMKKDEEANPGWTTKGFNEINNGLFNYPFESDFCYSRDAMYYAQLDEDSELARFIPSMLRTNNKKVADLFPNNLSMRGACIIPGSTLDNTREIKKKIKKHDEVIKMLESVNKTKREKPLEELFKVRRSTTAMLSGLVMMERYINEDDTEKCRVGQIMSDHKDDEMYFNMSEKEQRGGGRPIGSADFFTKQRLYCIEMIYQRIGQAQGENLMAKKVNRSAKLSDVSRNRINQAIRNDKKVLTYIVMDQSQFSESDNMNKFTANIVDNRCIPENLKSDMIDSLNKMKTRTQFFPKIPDQVIKEYPEYLTKDGGIRGVAGWVQGMLNISSTHIHIIAVKWLTKIFNKYYKEFSNKEYDQVEVDHLVNSDDSFAVICSKYSHMVTDFYDFFLLGKRMFCLKQNKKKSYMSSLIGEVIQKYVANGSTINIWAKDAVSIFNSMRGLDMYKDISTAIGSLQTLSRNGAPEDACCYVRAECKTKILNMFNVNKGKINDISSLGIDIGKLPIELMGWPKYITTFELCVSGSFAQANYCVGNFKRSANEKGDWTTKEAMVTIAAVMVNMSNKINDNSDIEVYDKEIDQDSNEMIVRNIRRIRDLLEAEDYTDDLNLTVEEIQADEKHREKNLIAYKSLGMSIIGGNFTKSLVNPFCFCHPFSSKVTETVKFLRNISGEGSGLAGLLKVRTSIRQSVVDIKENVSTLLMQLSESGFNNDVRMIASASSIVASSRSVTISGSNKRHTIRQCYKILLDISYKMSGREFSRKSASQIPSILRDPTFRADMADEILPNMQDSGTETKKPTVVTLMPEMESSLGIANPLQLVLAEIVKPGIIVKEGYILNYPDQLSLDTNIVKSKFGDWLSVTSNKLQVACGIYYHYLNARRGRYVVGPPLDKSDMMSFLISWYKEKFSQDFSIVSQFVGDTVRRSEHFSDYAPHALMSAVEMYMKLCVISKTIEKELFINNLFLNLRGAKYSLKQLAHSELVDILQDEVDVSSKQLLGAMLLDITGDDKWIRRFVRAETTRADWVKEQDKRYNPISKRVTWAGEFIVDIKKGDDVVRIEGEPGNMKIIKSTTANTRKISDMMLFLRKNNRFDNYEIKKDIKTLYNDKFYSTMNEVNILTVDEVLDPSSKYLTVRSNPIKEGKDISYFTEKGLIPFKLVQPSELTSAKSDMEEYIRFELDVGKYNFLVGVNTSSVLDRDKASGVERYVSRETKTRICKLDQHYNKFTVTGMESKILMLAGISMQIFIEDNELKNIIRNQVNMISSTRLEKYVKWLVPKSEIIDSVFRILCSHHCGFAKHENELYSDLKMIDVDITATELNYEQDIDKLTEEQEELGMLEASYVTESEGNMVSKMINAYSSRNIEPQKIVELCELLASAQMSNILQTLRDKVGQGEVSDWADEVDREQKEKELLTNTAAIFQMLFITEMEEMEAFIEEEEEEADPLNIDFKEKTLSTFDDEMFSKGKTKEQCKSILANVNEALECMLLNRLFQYDTFLPLLKKTGSTDFNMKNKNVLLGRLIASCSRRAISQMQSI</sequence>
<dbReference type="EC" id="2.7.7.48" evidence="1"/>
<proteinExistence type="predicted"/>
<organism evidence="8">
    <name type="scientific">Ferak virus</name>
    <dbReference type="NCBI Taxonomy" id="1664810"/>
    <lineage>
        <taxon>Viruses</taxon>
        <taxon>Riboviria</taxon>
        <taxon>Orthornavirae</taxon>
        <taxon>Negarnaviricota</taxon>
        <taxon>Polyploviricotina</taxon>
        <taxon>Bunyaviricetes</taxon>
        <taxon>Elliovirales</taxon>
        <taxon>Phasmaviridae</taxon>
        <taxon>Feravirus</taxon>
        <taxon>Feravirus ferakinum</taxon>
    </lineage>
</organism>
<dbReference type="GO" id="GO:0039694">
    <property type="term" value="P:viral RNA genome replication"/>
    <property type="evidence" value="ECO:0007669"/>
    <property type="project" value="InterPro"/>
</dbReference>
<evidence type="ECO:0000259" key="7">
    <source>
        <dbReference type="PROSITE" id="PS50525"/>
    </source>
</evidence>
<evidence type="ECO:0000256" key="4">
    <source>
        <dbReference type="ARBA" id="ARBA00030285"/>
    </source>
</evidence>
<dbReference type="GO" id="GO:0003968">
    <property type="term" value="F:RNA-directed RNA polymerase activity"/>
    <property type="evidence" value="ECO:0007669"/>
    <property type="project" value="UniProtKB-KW"/>
</dbReference>
<evidence type="ECO:0000256" key="2">
    <source>
        <dbReference type="ARBA" id="ARBA00018602"/>
    </source>
</evidence>
<reference evidence="8" key="1">
    <citation type="journal article" date="2015" name="Proc. Natl. Acad. Sci. U.S.A.">
        <title>Evolutionary and phenotypic analysis of live virus isolates suggests arthropod origin of a pathogenic RNA virus family.</title>
        <authorList>
            <person name="Marklewitz M."/>
            <person name="Zirkel F."/>
            <person name="Kurth A."/>
            <person name="Drosten C."/>
            <person name="Junglen S."/>
        </authorList>
    </citation>
    <scope>NUCLEOTIDE SEQUENCE</scope>
    <source>
        <strain evidence="8">F53-CI-2004</strain>
    </source>
</reference>
<dbReference type="PROSITE" id="PS50525">
    <property type="entry name" value="RDRP_SSRNA_NEG_SEG"/>
    <property type="match status" value="1"/>
</dbReference>
<feature type="domain" description="RdRp catalytic" evidence="7">
    <location>
        <begin position="953"/>
        <end position="1146"/>
    </location>
</feature>
<dbReference type="InterPro" id="IPR007099">
    <property type="entry name" value="RNA-dir_pol_NSvirus"/>
</dbReference>
<dbReference type="EMBL" id="KP710262">
    <property type="protein sequence ID" value="AKN56908.1"/>
    <property type="molecule type" value="Viral_cRNA"/>
</dbReference>
<gene>
    <name evidence="8" type="primary">RdRp</name>
</gene>